<dbReference type="FunFam" id="1.10.10.10:FF:000349">
    <property type="entry name" value="Heat shock transcription factor, Y-linked"/>
    <property type="match status" value="1"/>
</dbReference>
<feature type="domain" description="HSF-type DNA-binding" evidence="8">
    <location>
        <begin position="3"/>
        <end position="119"/>
    </location>
</feature>
<evidence type="ECO:0000256" key="7">
    <source>
        <dbReference type="RuleBase" id="RU004020"/>
    </source>
</evidence>
<feature type="non-terminal residue" evidence="9">
    <location>
        <position position="119"/>
    </location>
</feature>
<name>A0A7K6W9J1_STECA</name>
<evidence type="ECO:0000256" key="3">
    <source>
        <dbReference type="ARBA" id="ARBA00023015"/>
    </source>
</evidence>
<keyword evidence="3" id="KW-0805">Transcription regulation</keyword>
<evidence type="ECO:0000313" key="9">
    <source>
        <dbReference type="EMBL" id="NWX44041.1"/>
    </source>
</evidence>
<keyword evidence="6" id="KW-0539">Nucleus</keyword>
<evidence type="ECO:0000256" key="1">
    <source>
        <dbReference type="ARBA" id="ARBA00004123"/>
    </source>
</evidence>
<dbReference type="SUPFAM" id="SSF46785">
    <property type="entry name" value="Winged helix' DNA-binding domain"/>
    <property type="match status" value="1"/>
</dbReference>
<dbReference type="Proteomes" id="UP000516988">
    <property type="component" value="Unassembled WGS sequence"/>
</dbReference>
<accession>A0A7K6W9J1</accession>
<organism evidence="9 10">
    <name type="scientific">Steatornis caripensis</name>
    <name type="common">Oilbird</name>
    <dbReference type="NCBI Taxonomy" id="48435"/>
    <lineage>
        <taxon>Eukaryota</taxon>
        <taxon>Metazoa</taxon>
        <taxon>Chordata</taxon>
        <taxon>Craniata</taxon>
        <taxon>Vertebrata</taxon>
        <taxon>Euteleostomi</taxon>
        <taxon>Archelosauria</taxon>
        <taxon>Archosauria</taxon>
        <taxon>Dinosauria</taxon>
        <taxon>Saurischia</taxon>
        <taxon>Theropoda</taxon>
        <taxon>Coelurosauria</taxon>
        <taxon>Aves</taxon>
        <taxon>Neognathae</taxon>
        <taxon>Neoaves</taxon>
        <taxon>Strisores</taxon>
        <taxon>Caprimulgiformes</taxon>
        <taxon>Steatornithidae</taxon>
        <taxon>Steatornis</taxon>
    </lineage>
</organism>
<keyword evidence="5" id="KW-0804">Transcription</keyword>
<dbReference type="InterPro" id="IPR000232">
    <property type="entry name" value="HSF_DNA-bd"/>
</dbReference>
<dbReference type="PANTHER" id="PTHR10015">
    <property type="entry name" value="HEAT SHOCK TRANSCRIPTION FACTOR"/>
    <property type="match status" value="1"/>
</dbReference>
<dbReference type="EMBL" id="VZSC01007471">
    <property type="protein sequence ID" value="NWX44041.1"/>
    <property type="molecule type" value="Genomic_DNA"/>
</dbReference>
<dbReference type="AlphaFoldDB" id="A0A7K6W9J1"/>
<dbReference type="Gene3D" id="1.10.10.10">
    <property type="entry name" value="Winged helix-like DNA-binding domain superfamily/Winged helix DNA-binding domain"/>
    <property type="match status" value="1"/>
</dbReference>
<comment type="caution">
    <text evidence="9">The sequence shown here is derived from an EMBL/GenBank/DDBJ whole genome shotgun (WGS) entry which is preliminary data.</text>
</comment>
<evidence type="ECO:0000256" key="2">
    <source>
        <dbReference type="ARBA" id="ARBA00006403"/>
    </source>
</evidence>
<keyword evidence="10" id="KW-1185">Reference proteome</keyword>
<comment type="similarity">
    <text evidence="2 7">Belongs to the HSF family.</text>
</comment>
<sequence>LCFPQKLWIMVESKQFRSIWWTESGKCVAINEELFKEEVLGREGAQCVFAKRSMKSFLRQLNAYGFRKMRHVSESPASLMEFLAEEAAVAAAAHSKILYYYNPCFNREHPHLLGKCRRR</sequence>
<protein>
    <submittedName>
        <fullName evidence="9">HSFY1 protein</fullName>
    </submittedName>
</protein>
<evidence type="ECO:0000256" key="5">
    <source>
        <dbReference type="ARBA" id="ARBA00023163"/>
    </source>
</evidence>
<dbReference type="GO" id="GO:0043565">
    <property type="term" value="F:sequence-specific DNA binding"/>
    <property type="evidence" value="ECO:0007669"/>
    <property type="project" value="InterPro"/>
</dbReference>
<dbReference type="InterPro" id="IPR036388">
    <property type="entry name" value="WH-like_DNA-bd_sf"/>
</dbReference>
<evidence type="ECO:0000313" key="10">
    <source>
        <dbReference type="Proteomes" id="UP000516988"/>
    </source>
</evidence>
<dbReference type="SMART" id="SM00415">
    <property type="entry name" value="HSF"/>
    <property type="match status" value="1"/>
</dbReference>
<dbReference type="GO" id="GO:0003700">
    <property type="term" value="F:DNA-binding transcription factor activity"/>
    <property type="evidence" value="ECO:0007669"/>
    <property type="project" value="InterPro"/>
</dbReference>
<gene>
    <name evidence="9" type="primary">Hsfy1_0</name>
    <name evidence="9" type="ORF">STECAR_R04148</name>
</gene>
<proteinExistence type="inferred from homology"/>
<dbReference type="Pfam" id="PF00447">
    <property type="entry name" value="HSF_DNA-bind"/>
    <property type="match status" value="1"/>
</dbReference>
<dbReference type="InterPro" id="IPR036390">
    <property type="entry name" value="WH_DNA-bd_sf"/>
</dbReference>
<feature type="non-terminal residue" evidence="9">
    <location>
        <position position="1"/>
    </location>
</feature>
<evidence type="ECO:0000259" key="8">
    <source>
        <dbReference type="SMART" id="SM00415"/>
    </source>
</evidence>
<comment type="subcellular location">
    <subcellularLocation>
        <location evidence="1">Nucleus</location>
    </subcellularLocation>
</comment>
<keyword evidence="4" id="KW-0238">DNA-binding</keyword>
<dbReference type="PANTHER" id="PTHR10015:SF336">
    <property type="entry name" value="HEAT SHOCK TRANSCRIPTION FACTOR, Y-LINKED"/>
    <property type="match status" value="1"/>
</dbReference>
<dbReference type="GO" id="GO:0005634">
    <property type="term" value="C:nucleus"/>
    <property type="evidence" value="ECO:0007669"/>
    <property type="project" value="UniProtKB-SubCell"/>
</dbReference>
<dbReference type="OrthoDB" id="6418155at2759"/>
<evidence type="ECO:0000256" key="4">
    <source>
        <dbReference type="ARBA" id="ARBA00023125"/>
    </source>
</evidence>
<evidence type="ECO:0000256" key="6">
    <source>
        <dbReference type="ARBA" id="ARBA00023242"/>
    </source>
</evidence>
<reference evidence="9 10" key="1">
    <citation type="submission" date="2019-09" db="EMBL/GenBank/DDBJ databases">
        <title>Bird 10,000 Genomes (B10K) Project - Family phase.</title>
        <authorList>
            <person name="Zhang G."/>
        </authorList>
    </citation>
    <scope>NUCLEOTIDE SEQUENCE [LARGE SCALE GENOMIC DNA]</scope>
    <source>
        <strain evidence="9">OUT-0004</strain>
    </source>
</reference>